<evidence type="ECO:0000313" key="6">
    <source>
        <dbReference type="Proteomes" id="UP000011676"/>
    </source>
</evidence>
<evidence type="ECO:0000259" key="4">
    <source>
        <dbReference type="PROSITE" id="PS51118"/>
    </source>
</evidence>
<name>A0A829BSG6_STRMG</name>
<proteinExistence type="predicted"/>
<evidence type="ECO:0000256" key="1">
    <source>
        <dbReference type="ARBA" id="ARBA00023015"/>
    </source>
</evidence>
<evidence type="ECO:0000256" key="3">
    <source>
        <dbReference type="ARBA" id="ARBA00023163"/>
    </source>
</evidence>
<dbReference type="Pfam" id="PF01638">
    <property type="entry name" value="HxlR"/>
    <property type="match status" value="1"/>
</dbReference>
<dbReference type="GO" id="GO:0003677">
    <property type="term" value="F:DNA binding"/>
    <property type="evidence" value="ECO:0007669"/>
    <property type="project" value="UniProtKB-KW"/>
</dbReference>
<dbReference type="SUPFAM" id="SSF46785">
    <property type="entry name" value="Winged helix' DNA-binding domain"/>
    <property type="match status" value="1"/>
</dbReference>
<protein>
    <recommendedName>
        <fullName evidence="4">HTH hxlR-type domain-containing protein</fullName>
    </recommendedName>
</protein>
<evidence type="ECO:0000256" key="2">
    <source>
        <dbReference type="ARBA" id="ARBA00023125"/>
    </source>
</evidence>
<dbReference type="AlphaFoldDB" id="A0A829BSG6"/>
<comment type="caution">
    <text evidence="5">The sequence shown here is derived from an EMBL/GenBank/DDBJ whole genome shotgun (WGS) entry which is preliminary data.</text>
</comment>
<evidence type="ECO:0000313" key="5">
    <source>
        <dbReference type="EMBL" id="EMC22314.1"/>
    </source>
</evidence>
<dbReference type="EMBL" id="AHSR01000043">
    <property type="protein sequence ID" value="EMC22314.1"/>
    <property type="molecule type" value="Genomic_DNA"/>
</dbReference>
<dbReference type="Proteomes" id="UP000011676">
    <property type="component" value="Unassembled WGS sequence"/>
</dbReference>
<dbReference type="InterPro" id="IPR036390">
    <property type="entry name" value="WH_DNA-bd_sf"/>
</dbReference>
<organism evidence="5 6">
    <name type="scientific">Streptococcus mutans SM6</name>
    <dbReference type="NCBI Taxonomy" id="857119"/>
    <lineage>
        <taxon>Bacteria</taxon>
        <taxon>Bacillati</taxon>
        <taxon>Bacillota</taxon>
        <taxon>Bacilli</taxon>
        <taxon>Lactobacillales</taxon>
        <taxon>Streptococcaceae</taxon>
        <taxon>Streptococcus</taxon>
    </lineage>
</organism>
<keyword evidence="3" id="KW-0804">Transcription</keyword>
<dbReference type="Gene3D" id="1.10.10.10">
    <property type="entry name" value="Winged helix-like DNA-binding domain superfamily/Winged helix DNA-binding domain"/>
    <property type="match status" value="1"/>
</dbReference>
<keyword evidence="2" id="KW-0238">DNA-binding</keyword>
<dbReference type="RefSeq" id="WP_002283734.1">
    <property type="nucleotide sequence ID" value="NZ_AHSR01000043.1"/>
</dbReference>
<dbReference type="PANTHER" id="PTHR33204:SF33">
    <property type="entry name" value="TRANSCRIPTIONAL REGULATOR, MARR FAMILY"/>
    <property type="match status" value="1"/>
</dbReference>
<dbReference type="PANTHER" id="PTHR33204">
    <property type="entry name" value="TRANSCRIPTIONAL REGULATOR, MARR FAMILY"/>
    <property type="match status" value="1"/>
</dbReference>
<gene>
    <name evidence="5" type="ORF">SMU82_08777</name>
</gene>
<keyword evidence="1" id="KW-0805">Transcription regulation</keyword>
<reference evidence="5 6" key="1">
    <citation type="journal article" date="2013" name="Mol. Biol. Evol.">
        <title>Evolutionary and population genomics of the cavity causing bacteria Streptococcus mutans.</title>
        <authorList>
            <person name="Cornejo O.E."/>
            <person name="Lefebure T."/>
            <person name="Pavinski Bitar P.D."/>
            <person name="Lang P."/>
            <person name="Richards V.P."/>
            <person name="Eilertson K."/>
            <person name="Do T."/>
            <person name="Beighton D."/>
            <person name="Zeng L."/>
            <person name="Ahn S.J."/>
            <person name="Burne R.A."/>
            <person name="Siepel A."/>
            <person name="Bustamante C.D."/>
            <person name="Stanhope M.J."/>
        </authorList>
    </citation>
    <scope>NUCLEOTIDE SEQUENCE [LARGE SCALE GENOMIC DNA]</scope>
    <source>
        <strain evidence="5 6">SM6</strain>
    </source>
</reference>
<dbReference type="PROSITE" id="PS51118">
    <property type="entry name" value="HTH_HXLR"/>
    <property type="match status" value="1"/>
</dbReference>
<dbReference type="InterPro" id="IPR036388">
    <property type="entry name" value="WH-like_DNA-bd_sf"/>
</dbReference>
<sequence length="119" mass="13762">MQTDVNKERICPVAKTLSLIGGKWKGLLIYRLIDGKKRFNELQRMNPRISHRSLTLQLRELEASGLIKRTVYPVIPPKVEYELTELGQSMKPIIIAMYQWGRDYQDKESEGTASAKQTR</sequence>
<feature type="domain" description="HTH hxlR-type" evidence="4">
    <location>
        <begin position="11"/>
        <end position="109"/>
    </location>
</feature>
<accession>A0A829BSG6</accession>
<dbReference type="InterPro" id="IPR002577">
    <property type="entry name" value="HTH_HxlR"/>
</dbReference>